<evidence type="ECO:0000256" key="9">
    <source>
        <dbReference type="SAM" id="Coils"/>
    </source>
</evidence>
<proteinExistence type="predicted"/>
<evidence type="ECO:0000313" key="13">
    <source>
        <dbReference type="Proteomes" id="UP000665561"/>
    </source>
</evidence>
<dbReference type="InterPro" id="IPR020449">
    <property type="entry name" value="Tscrpt_reg_AraC-type_HTH"/>
</dbReference>
<keyword evidence="3 8" id="KW-0597">Phosphoprotein</keyword>
<keyword evidence="2" id="KW-0963">Cytoplasm</keyword>
<evidence type="ECO:0000259" key="10">
    <source>
        <dbReference type="PROSITE" id="PS01124"/>
    </source>
</evidence>
<feature type="domain" description="Response regulatory" evidence="11">
    <location>
        <begin position="3"/>
        <end position="120"/>
    </location>
</feature>
<gene>
    <name evidence="12" type="ORF">GT019_08335</name>
</gene>
<evidence type="ECO:0000259" key="11">
    <source>
        <dbReference type="PROSITE" id="PS50110"/>
    </source>
</evidence>
<keyword evidence="4" id="KW-0902">Two-component regulatory system</keyword>
<keyword evidence="7" id="KW-0804">Transcription</keyword>
<accession>A0ABW9XNB2</accession>
<evidence type="ECO:0000256" key="4">
    <source>
        <dbReference type="ARBA" id="ARBA00023012"/>
    </source>
</evidence>
<dbReference type="EMBL" id="JAAAMV010000003">
    <property type="protein sequence ID" value="NBD23877.1"/>
    <property type="molecule type" value="Genomic_DNA"/>
</dbReference>
<evidence type="ECO:0000256" key="3">
    <source>
        <dbReference type="ARBA" id="ARBA00022553"/>
    </source>
</evidence>
<comment type="caution">
    <text evidence="12">The sequence shown here is derived from an EMBL/GenBank/DDBJ whole genome shotgun (WGS) entry which is preliminary data.</text>
</comment>
<dbReference type="PROSITE" id="PS50110">
    <property type="entry name" value="RESPONSE_REGULATORY"/>
    <property type="match status" value="1"/>
</dbReference>
<evidence type="ECO:0000256" key="2">
    <source>
        <dbReference type="ARBA" id="ARBA00022490"/>
    </source>
</evidence>
<dbReference type="CDD" id="cd17536">
    <property type="entry name" value="REC_YesN-like"/>
    <property type="match status" value="1"/>
</dbReference>
<dbReference type="InterPro" id="IPR051552">
    <property type="entry name" value="HptR"/>
</dbReference>
<sequence>MYKLVIVDDEVLVREAIKRQMNWAELGYDCVGACEDGIEALAFMAREHADVVLTDIGMPFMDGLELARELSERHPAAKVVILTGYDDFDYAQRAVKLQAVDYILKPVTPDELGGILLKLRAQMDEERSKARDYEELKRQLAENMPLLKERFLERMMTARMPEKEKREGWQYFGTAWKGDALIELAMDVDEFNWARPVTVSDQQLIRFAVFNVAQEIVGGRDGTAVFRDRENRVLALLSGDDPEELEERALSTAEAIHRAVTAILPAKVSIGVGCPCGMLGDVQAAHRTALSALEYRFVIGSGTIIRLSDLERRKRPGMPPVIAWESELITRLKTGTVDEMEDWVDGLFADIREQLLPIPVCRMYLQRIVLTLMHAFYELDQSATQLTETADGPVQELEALGSLDETHLWMRRLCRKAVTAIRGMRENQSVSQVAKAVEYVKRQFHDPELSLISTCKHIAMSPSYFSALFKQHTGKTFIEFVTHERMERAKELLGLTAMKSYEIAYEVGYSDPHYFSGAFKKHAGDTPTDYRLKLAAKKA</sequence>
<dbReference type="InterPro" id="IPR001789">
    <property type="entry name" value="Sig_transdc_resp-reg_receiver"/>
</dbReference>
<comment type="subcellular location">
    <subcellularLocation>
        <location evidence="1">Cytoplasm</location>
    </subcellularLocation>
</comment>
<dbReference type="SMART" id="SM00448">
    <property type="entry name" value="REC"/>
    <property type="match status" value="1"/>
</dbReference>
<evidence type="ECO:0000256" key="5">
    <source>
        <dbReference type="ARBA" id="ARBA00023015"/>
    </source>
</evidence>
<dbReference type="Pfam" id="PF12833">
    <property type="entry name" value="HTH_18"/>
    <property type="match status" value="1"/>
</dbReference>
<keyword evidence="5" id="KW-0805">Transcription regulation</keyword>
<dbReference type="Proteomes" id="UP000665561">
    <property type="component" value="Unassembled WGS sequence"/>
</dbReference>
<dbReference type="PANTHER" id="PTHR42713:SF3">
    <property type="entry name" value="TRANSCRIPTIONAL REGULATORY PROTEIN HPTR"/>
    <property type="match status" value="1"/>
</dbReference>
<dbReference type="Pfam" id="PF00072">
    <property type="entry name" value="Response_reg"/>
    <property type="match status" value="1"/>
</dbReference>
<dbReference type="PANTHER" id="PTHR42713">
    <property type="entry name" value="HISTIDINE KINASE-RELATED"/>
    <property type="match status" value="1"/>
</dbReference>
<dbReference type="InterPro" id="IPR018060">
    <property type="entry name" value="HTH_AraC"/>
</dbReference>
<name>A0ABW9XNB2_9BACL</name>
<keyword evidence="9" id="KW-0175">Coiled coil</keyword>
<feature type="domain" description="HTH araC/xylS-type" evidence="10">
    <location>
        <begin position="434"/>
        <end position="533"/>
    </location>
</feature>
<keyword evidence="6" id="KW-0238">DNA-binding</keyword>
<dbReference type="SMART" id="SM00342">
    <property type="entry name" value="HTH_ARAC"/>
    <property type="match status" value="1"/>
</dbReference>
<evidence type="ECO:0000256" key="6">
    <source>
        <dbReference type="ARBA" id="ARBA00023125"/>
    </source>
</evidence>
<evidence type="ECO:0000256" key="8">
    <source>
        <dbReference type="PROSITE-ProRule" id="PRU00169"/>
    </source>
</evidence>
<dbReference type="SUPFAM" id="SSF46689">
    <property type="entry name" value="Homeodomain-like"/>
    <property type="match status" value="2"/>
</dbReference>
<dbReference type="PROSITE" id="PS01124">
    <property type="entry name" value="HTH_ARAC_FAMILY_2"/>
    <property type="match status" value="1"/>
</dbReference>
<dbReference type="InterPro" id="IPR041522">
    <property type="entry name" value="CdaR_GGDEF"/>
</dbReference>
<evidence type="ECO:0000313" key="12">
    <source>
        <dbReference type="EMBL" id="NBD23877.1"/>
    </source>
</evidence>
<dbReference type="InterPro" id="IPR009057">
    <property type="entry name" value="Homeodomain-like_sf"/>
</dbReference>
<dbReference type="Pfam" id="PF17853">
    <property type="entry name" value="GGDEF_2"/>
    <property type="match status" value="1"/>
</dbReference>
<reference evidence="12 13" key="1">
    <citation type="submission" date="2020-01" db="EMBL/GenBank/DDBJ databases">
        <title>Paenibacillus soybeanensis sp. nov. isolated from the nodules of soybean (Glycine max(L.) Merr).</title>
        <authorList>
            <person name="Wang H."/>
        </authorList>
    </citation>
    <scope>NUCLEOTIDE SEQUENCE [LARGE SCALE GENOMIC DNA]</scope>
    <source>
        <strain evidence="12 13">T1</strain>
    </source>
</reference>
<feature type="modified residue" description="4-aspartylphosphate" evidence="8">
    <location>
        <position position="55"/>
    </location>
</feature>
<evidence type="ECO:0000256" key="1">
    <source>
        <dbReference type="ARBA" id="ARBA00004496"/>
    </source>
</evidence>
<dbReference type="SUPFAM" id="SSF52172">
    <property type="entry name" value="CheY-like"/>
    <property type="match status" value="1"/>
</dbReference>
<dbReference type="RefSeq" id="WP_161742653.1">
    <property type="nucleotide sequence ID" value="NZ_JAAAMV010000003.1"/>
</dbReference>
<feature type="coiled-coil region" evidence="9">
    <location>
        <begin position="116"/>
        <end position="150"/>
    </location>
</feature>
<keyword evidence="13" id="KW-1185">Reference proteome</keyword>
<organism evidence="12 13">
    <name type="scientific">Paenibacillus glycinis</name>
    <dbReference type="NCBI Taxonomy" id="2697035"/>
    <lineage>
        <taxon>Bacteria</taxon>
        <taxon>Bacillati</taxon>
        <taxon>Bacillota</taxon>
        <taxon>Bacilli</taxon>
        <taxon>Bacillales</taxon>
        <taxon>Paenibacillaceae</taxon>
        <taxon>Paenibacillus</taxon>
    </lineage>
</organism>
<dbReference type="Gene3D" id="3.40.50.2300">
    <property type="match status" value="1"/>
</dbReference>
<evidence type="ECO:0000256" key="7">
    <source>
        <dbReference type="ARBA" id="ARBA00023163"/>
    </source>
</evidence>
<dbReference type="PRINTS" id="PR00032">
    <property type="entry name" value="HTHARAC"/>
</dbReference>
<dbReference type="Gene3D" id="1.10.10.60">
    <property type="entry name" value="Homeodomain-like"/>
    <property type="match status" value="2"/>
</dbReference>
<protein>
    <submittedName>
        <fullName evidence="12">Response regulator</fullName>
    </submittedName>
</protein>
<dbReference type="InterPro" id="IPR011006">
    <property type="entry name" value="CheY-like_superfamily"/>
</dbReference>